<evidence type="ECO:0000313" key="2">
    <source>
        <dbReference type="EMBL" id="BAC89844.1"/>
    </source>
</evidence>
<reference evidence="2 3" key="2">
    <citation type="journal article" date="2003" name="DNA Res.">
        <title>Complete genome structure of Gloeobacter violaceus PCC 7421, a cyanobacterium that lacks thylakoids (supplement).</title>
        <authorList>
            <person name="Nakamura Y."/>
            <person name="Kaneko T."/>
            <person name="Sato S."/>
            <person name="Mimuro M."/>
            <person name="Miyashita H."/>
            <person name="Tsuchiya T."/>
            <person name="Sasamoto S."/>
            <person name="Watanabe A."/>
            <person name="Kawashima K."/>
            <person name="Kishida Y."/>
            <person name="Kiyokawa C."/>
            <person name="Kohara M."/>
            <person name="Matsumoto M."/>
            <person name="Matsuno A."/>
            <person name="Nakazaki N."/>
            <person name="Shimpo S."/>
            <person name="Takeuchi C."/>
            <person name="Yamada M."/>
            <person name="Tabata S."/>
        </authorList>
    </citation>
    <scope>NUCLEOTIDE SEQUENCE [LARGE SCALE GENOMIC DNA]</scope>
    <source>
        <strain evidence="3">ATCC 29082 / PCC 7421</strain>
    </source>
</reference>
<dbReference type="eggNOG" id="COG3119">
    <property type="taxonomic scope" value="Bacteria"/>
</dbReference>
<dbReference type="Proteomes" id="UP000000557">
    <property type="component" value="Chromosome"/>
</dbReference>
<dbReference type="InterPro" id="IPR017850">
    <property type="entry name" value="Alkaline_phosphatase_core_sf"/>
</dbReference>
<dbReference type="SUPFAM" id="SSF53649">
    <property type="entry name" value="Alkaline phosphatase-like"/>
    <property type="match status" value="1"/>
</dbReference>
<dbReference type="EnsemblBacteria" id="BAC89844">
    <property type="protein sequence ID" value="BAC89844"/>
    <property type="gene ID" value="BAC89844"/>
</dbReference>
<proteinExistence type="predicted"/>
<accession>Q7NJC9</accession>
<dbReference type="AlphaFoldDB" id="Q7NJC9"/>
<reference evidence="2 3" key="1">
    <citation type="journal article" date="2003" name="DNA Res.">
        <title>Complete genome structure of Gloeobacter violaceus PCC 7421, a cyanobacterium that lacks thylakoids.</title>
        <authorList>
            <person name="Nakamura Y."/>
            <person name="Kaneko T."/>
            <person name="Sato S."/>
            <person name="Mimuro M."/>
            <person name="Miyashita H."/>
            <person name="Tsuchiya T."/>
            <person name="Sasamoto S."/>
            <person name="Watanabe A."/>
            <person name="Kawashima K."/>
            <person name="Kishida Y."/>
            <person name="Kiyokawa C."/>
            <person name="Kohara M."/>
            <person name="Matsumoto M."/>
            <person name="Matsuno A."/>
            <person name="Nakazaki N."/>
            <person name="Shimpo S."/>
            <person name="Takeuchi C."/>
            <person name="Yamada M."/>
            <person name="Tabata S."/>
        </authorList>
    </citation>
    <scope>NUCLEOTIDE SEQUENCE [LARGE SCALE GENOMIC DNA]</scope>
    <source>
        <strain evidence="3">ATCC 29082 / PCC 7421</strain>
    </source>
</reference>
<dbReference type="PhylomeDB" id="Q7NJC9"/>
<dbReference type="STRING" id="251221.gene:10759395"/>
<evidence type="ECO:0000313" key="3">
    <source>
        <dbReference type="Proteomes" id="UP000000557"/>
    </source>
</evidence>
<dbReference type="KEGG" id="gvi:glr1903"/>
<keyword evidence="3" id="KW-1185">Reference proteome</keyword>
<dbReference type="Pfam" id="PF00884">
    <property type="entry name" value="Sulfatase"/>
    <property type="match status" value="1"/>
</dbReference>
<dbReference type="PATRIC" id="fig|251221.4.peg.1936"/>
<dbReference type="HOGENOM" id="CLU_996951_0_0_3"/>
<dbReference type="EMBL" id="BA000045">
    <property type="protein sequence ID" value="BAC89844.1"/>
    <property type="molecule type" value="Genomic_DNA"/>
</dbReference>
<organism evidence="2 3">
    <name type="scientific">Gloeobacter violaceus (strain ATCC 29082 / PCC 7421)</name>
    <dbReference type="NCBI Taxonomy" id="251221"/>
    <lineage>
        <taxon>Bacteria</taxon>
        <taxon>Bacillati</taxon>
        <taxon>Cyanobacteriota</taxon>
        <taxon>Cyanophyceae</taxon>
        <taxon>Gloeobacterales</taxon>
        <taxon>Gloeobacteraceae</taxon>
        <taxon>Gloeobacter</taxon>
    </lineage>
</organism>
<dbReference type="Gene3D" id="3.40.720.10">
    <property type="entry name" value="Alkaline Phosphatase, subunit A"/>
    <property type="match status" value="1"/>
</dbReference>
<sequence>MEAGMPNHLVQIIMDSCRFDSYEAAATPNMDKIGKGEARYSYASWTSPSHYAMLMGMVPHTSPRGVFASEVYKQEFTRWIDRLDMPDLSFKTFVPHLSLPKVLQDLGYETIARVSMPVLNQLTGMNRFFDDYKLMGNHNDFKSMVAEVEFEEDEPRFYFFNLGETHYPYMLSGEDLPHISGVHGVFKHMDESLKAGEGPVEAKFFEKDEMEQLHKQQIRCVEYIDGLLGELIEKCPPNTHFIVTADHGELFGEDGYFGHGPIMHPKCFEIPFLEGLRPA</sequence>
<protein>
    <submittedName>
        <fullName evidence="2">Glr1903 protein</fullName>
    </submittedName>
</protein>
<dbReference type="InParanoid" id="Q7NJC9"/>
<evidence type="ECO:0000259" key="1">
    <source>
        <dbReference type="Pfam" id="PF00884"/>
    </source>
</evidence>
<name>Q7NJC9_GLOVI</name>
<gene>
    <name evidence="2" type="ordered locus">glr1903</name>
</gene>
<feature type="domain" description="Sulfatase N-terminal" evidence="1">
    <location>
        <begin position="9"/>
        <end position="272"/>
    </location>
</feature>
<dbReference type="OrthoDB" id="279611at2"/>
<dbReference type="InterPro" id="IPR000917">
    <property type="entry name" value="Sulfatase_N"/>
</dbReference>